<evidence type="ECO:0000256" key="1">
    <source>
        <dbReference type="SAM" id="MobiDB-lite"/>
    </source>
</evidence>
<accession>A0A2P2GTP8</accession>
<dbReference type="Proteomes" id="UP000265325">
    <property type="component" value="Unassembled WGS sequence"/>
</dbReference>
<dbReference type="RefSeq" id="WP_046906375.1">
    <property type="nucleotide sequence ID" value="NZ_BAAAXG010000026.1"/>
</dbReference>
<dbReference type="OrthoDB" id="7066992at2"/>
<comment type="caution">
    <text evidence="2">The sequence shown here is derived from an EMBL/GenBank/DDBJ whole genome shotgun (WGS) entry which is preliminary data.</text>
</comment>
<name>A0A2P2GTP8_STREW</name>
<evidence type="ECO:0000313" key="3">
    <source>
        <dbReference type="Proteomes" id="UP000265325"/>
    </source>
</evidence>
<evidence type="ECO:0008006" key="4">
    <source>
        <dbReference type="Google" id="ProtNLM"/>
    </source>
</evidence>
<dbReference type="EMBL" id="LAQS01000006">
    <property type="protein sequence ID" value="KKZ74874.1"/>
    <property type="molecule type" value="Genomic_DNA"/>
</dbReference>
<keyword evidence="3" id="KW-1185">Reference proteome</keyword>
<feature type="region of interest" description="Disordered" evidence="1">
    <location>
        <begin position="98"/>
        <end position="124"/>
    </location>
</feature>
<protein>
    <recommendedName>
        <fullName evidence="4">HNH endonuclease</fullName>
    </recommendedName>
</protein>
<sequence>MPIRPENRDRYPKDWPQISLNIRTARAAGRCECLGECGRGTHTGRCPNENGGTAYGTGSRVVLTVAHLDHTPENCDPTNLRAMCQGCHLHYDRDHHRQTAAATRRAAREAAGQLALDDQPSPAV</sequence>
<gene>
    <name evidence="2" type="ORF">VO63_05345</name>
</gene>
<evidence type="ECO:0000313" key="2">
    <source>
        <dbReference type="EMBL" id="KKZ74874.1"/>
    </source>
</evidence>
<organism evidence="2 3">
    <name type="scientific">Streptomyces showdoensis</name>
    <dbReference type="NCBI Taxonomy" id="68268"/>
    <lineage>
        <taxon>Bacteria</taxon>
        <taxon>Bacillati</taxon>
        <taxon>Actinomycetota</taxon>
        <taxon>Actinomycetes</taxon>
        <taxon>Kitasatosporales</taxon>
        <taxon>Streptomycetaceae</taxon>
        <taxon>Streptomyces</taxon>
    </lineage>
</organism>
<dbReference type="AlphaFoldDB" id="A0A2P2GTP8"/>
<reference evidence="2 3" key="1">
    <citation type="submission" date="2015-05" db="EMBL/GenBank/DDBJ databases">
        <title>Draft Genome assembly of Streptomyces showdoensis.</title>
        <authorList>
            <person name="Thapa K.K."/>
            <person name="Metsa-Ketela M."/>
        </authorList>
    </citation>
    <scope>NUCLEOTIDE SEQUENCE [LARGE SCALE GENOMIC DNA]</scope>
    <source>
        <strain evidence="2 3">ATCC 15227</strain>
    </source>
</reference>
<proteinExistence type="predicted"/>